<feature type="signal peptide" evidence="8">
    <location>
        <begin position="1"/>
        <end position="23"/>
    </location>
</feature>
<evidence type="ECO:0000256" key="1">
    <source>
        <dbReference type="ARBA" id="ARBA00004613"/>
    </source>
</evidence>
<feature type="compositionally biased region" description="Polar residues" evidence="7">
    <location>
        <begin position="63"/>
        <end position="77"/>
    </location>
</feature>
<comment type="similarity">
    <text evidence="2 6">Belongs to the TGF-beta family.</text>
</comment>
<dbReference type="PROSITE" id="PS51362">
    <property type="entry name" value="TGF_BETA_2"/>
    <property type="match status" value="1"/>
</dbReference>
<comment type="caution">
    <text evidence="10">The sequence shown here is derived from an EMBL/GenBank/DDBJ whole genome shotgun (WGS) entry which is preliminary data.</text>
</comment>
<evidence type="ECO:0000256" key="6">
    <source>
        <dbReference type="RuleBase" id="RU000354"/>
    </source>
</evidence>
<accession>A0AAD9JJ55</accession>
<feature type="compositionally biased region" description="Basic and acidic residues" evidence="7">
    <location>
        <begin position="293"/>
        <end position="307"/>
    </location>
</feature>
<sequence length="481" mass="54929">MQLRHLLVTLCAVVVALTSVVSGDTARTGGQIARTARRLARQQRQRRFDDPTRLRNVTRRRQQTTLDVAPSTTNETLAQAEKDTADEGTTSDGSGMTTPRPTINIDRWRAKERDKYLRLFYIQSEIIYRLGLKRMPNASSSGYSKEEIVRFEQIFNKSALANSQRTDIVPTDYYAKQFQALTPSCSLPRNTDDVWKSSEAYRLYFAVEPSDGVIKKETNSHFHLSVQLPCSLSRRNLLAADTAGQPAPSTTTTEAISIKRVGTRRRISRRRQNRRAARQSVRRRPLAAVDTNNSRREEGSGRAGRYREESLDEEQAYFNVSVYQYIRPVKNRRRLTDMKRNMVPLSLLHNNNNGDSMSLDMNYTDPSLEILSYEIPKERDSREKRATSKGWFRSSPTCVKETFYDWIVQPEGFEMAVCSGTCPGRDKVGPNHIRQKEKVMYEEKCGPSRLQPFSILHYDDSGNLTVSVLDNFIIADCGCRP</sequence>
<evidence type="ECO:0000256" key="2">
    <source>
        <dbReference type="ARBA" id="ARBA00006656"/>
    </source>
</evidence>
<dbReference type="SMART" id="SM00204">
    <property type="entry name" value="TGFB"/>
    <property type="match status" value="1"/>
</dbReference>
<dbReference type="Pfam" id="PF00019">
    <property type="entry name" value="TGF_beta"/>
    <property type="match status" value="1"/>
</dbReference>
<keyword evidence="4 6" id="KW-0339">Growth factor</keyword>
<dbReference type="AlphaFoldDB" id="A0AAD9JJ55"/>
<dbReference type="PROSITE" id="PS00250">
    <property type="entry name" value="TGF_BETA_1"/>
    <property type="match status" value="1"/>
</dbReference>
<organism evidence="10 11">
    <name type="scientific">Ridgeia piscesae</name>
    <name type="common">Tubeworm</name>
    <dbReference type="NCBI Taxonomy" id="27915"/>
    <lineage>
        <taxon>Eukaryota</taxon>
        <taxon>Metazoa</taxon>
        <taxon>Spiralia</taxon>
        <taxon>Lophotrochozoa</taxon>
        <taxon>Annelida</taxon>
        <taxon>Polychaeta</taxon>
        <taxon>Sedentaria</taxon>
        <taxon>Canalipalpata</taxon>
        <taxon>Sabellida</taxon>
        <taxon>Siboglinidae</taxon>
        <taxon>Ridgeia</taxon>
    </lineage>
</organism>
<dbReference type="SUPFAM" id="SSF57501">
    <property type="entry name" value="Cystine-knot cytokines"/>
    <property type="match status" value="1"/>
</dbReference>
<feature type="chain" id="PRO_5041916031" description="TGF-beta family profile domain-containing protein" evidence="8">
    <location>
        <begin position="24"/>
        <end position="481"/>
    </location>
</feature>
<feature type="region of interest" description="Disordered" evidence="7">
    <location>
        <begin position="32"/>
        <end position="51"/>
    </location>
</feature>
<dbReference type="Proteomes" id="UP001209878">
    <property type="component" value="Unassembled WGS sequence"/>
</dbReference>
<evidence type="ECO:0000256" key="3">
    <source>
        <dbReference type="ARBA" id="ARBA00022525"/>
    </source>
</evidence>
<name>A0AAD9JJ55_RIDPI</name>
<evidence type="ECO:0000259" key="9">
    <source>
        <dbReference type="PROSITE" id="PS51362"/>
    </source>
</evidence>
<comment type="subcellular location">
    <subcellularLocation>
        <location evidence="1">Secreted</location>
    </subcellularLocation>
</comment>
<reference evidence="10" key="1">
    <citation type="journal article" date="2023" name="Mol. Biol. Evol.">
        <title>Third-Generation Sequencing Reveals the Adaptive Role of the Epigenome in Three Deep-Sea Polychaetes.</title>
        <authorList>
            <person name="Perez M."/>
            <person name="Aroh O."/>
            <person name="Sun Y."/>
            <person name="Lan Y."/>
            <person name="Juniper S.K."/>
            <person name="Young C.R."/>
            <person name="Angers B."/>
            <person name="Qian P.Y."/>
        </authorList>
    </citation>
    <scope>NUCLEOTIDE SEQUENCE</scope>
    <source>
        <strain evidence="10">R07B-5</strain>
    </source>
</reference>
<keyword evidence="11" id="KW-1185">Reference proteome</keyword>
<dbReference type="InterPro" id="IPR001839">
    <property type="entry name" value="TGF-b_C"/>
</dbReference>
<evidence type="ECO:0000256" key="7">
    <source>
        <dbReference type="SAM" id="MobiDB-lite"/>
    </source>
</evidence>
<dbReference type="Gene3D" id="2.10.90.10">
    <property type="entry name" value="Cystine-knot cytokines"/>
    <property type="match status" value="1"/>
</dbReference>
<evidence type="ECO:0000256" key="8">
    <source>
        <dbReference type="SAM" id="SignalP"/>
    </source>
</evidence>
<keyword evidence="3" id="KW-0964">Secreted</keyword>
<dbReference type="InterPro" id="IPR029034">
    <property type="entry name" value="Cystine-knot_cytokine"/>
</dbReference>
<dbReference type="PANTHER" id="PTHR11848:SF302">
    <property type="entry name" value="TGF-BETA FAMILY PROFILE DOMAIN-CONTAINING PROTEIN"/>
    <property type="match status" value="1"/>
</dbReference>
<feature type="compositionally biased region" description="Basic residues" evidence="7">
    <location>
        <begin position="261"/>
        <end position="285"/>
    </location>
</feature>
<evidence type="ECO:0000256" key="5">
    <source>
        <dbReference type="ARBA" id="ARBA00023157"/>
    </source>
</evidence>
<dbReference type="GO" id="GO:0005125">
    <property type="term" value="F:cytokine activity"/>
    <property type="evidence" value="ECO:0007669"/>
    <property type="project" value="TreeGrafter"/>
</dbReference>
<protein>
    <recommendedName>
        <fullName evidence="9">TGF-beta family profile domain-containing protein</fullName>
    </recommendedName>
</protein>
<dbReference type="EMBL" id="JAODUO010002300">
    <property type="protein sequence ID" value="KAK2153478.1"/>
    <property type="molecule type" value="Genomic_DNA"/>
</dbReference>
<evidence type="ECO:0000313" key="10">
    <source>
        <dbReference type="EMBL" id="KAK2153478.1"/>
    </source>
</evidence>
<dbReference type="InterPro" id="IPR017948">
    <property type="entry name" value="TGFb_CS"/>
</dbReference>
<evidence type="ECO:0000313" key="11">
    <source>
        <dbReference type="Proteomes" id="UP001209878"/>
    </source>
</evidence>
<dbReference type="GO" id="GO:0005615">
    <property type="term" value="C:extracellular space"/>
    <property type="evidence" value="ECO:0007669"/>
    <property type="project" value="TreeGrafter"/>
</dbReference>
<feature type="compositionally biased region" description="Basic residues" evidence="7">
    <location>
        <begin position="35"/>
        <end position="45"/>
    </location>
</feature>
<feature type="region of interest" description="Disordered" evidence="7">
    <location>
        <begin position="261"/>
        <end position="307"/>
    </location>
</feature>
<keyword evidence="8" id="KW-0732">Signal</keyword>
<feature type="domain" description="TGF-beta family profile" evidence="9">
    <location>
        <begin position="382"/>
        <end position="480"/>
    </location>
</feature>
<dbReference type="PANTHER" id="PTHR11848">
    <property type="entry name" value="TGF-BETA FAMILY"/>
    <property type="match status" value="1"/>
</dbReference>
<dbReference type="InterPro" id="IPR015615">
    <property type="entry name" value="TGF-beta-rel"/>
</dbReference>
<feature type="region of interest" description="Disordered" evidence="7">
    <location>
        <begin position="58"/>
        <end position="102"/>
    </location>
</feature>
<keyword evidence="5" id="KW-1015">Disulfide bond</keyword>
<feature type="compositionally biased region" description="Polar residues" evidence="7">
    <location>
        <begin position="87"/>
        <end position="101"/>
    </location>
</feature>
<evidence type="ECO:0000256" key="4">
    <source>
        <dbReference type="ARBA" id="ARBA00023030"/>
    </source>
</evidence>
<dbReference type="GO" id="GO:0008083">
    <property type="term" value="F:growth factor activity"/>
    <property type="evidence" value="ECO:0007669"/>
    <property type="project" value="UniProtKB-KW"/>
</dbReference>
<proteinExistence type="inferred from homology"/>
<gene>
    <name evidence="10" type="ORF">NP493_2308g00016</name>
</gene>